<keyword evidence="1" id="KW-0732">Signal</keyword>
<evidence type="ECO:0000313" key="3">
    <source>
        <dbReference type="Proteomes" id="UP000481421"/>
    </source>
</evidence>
<reference evidence="2 3" key="1">
    <citation type="submission" date="2020-02" db="EMBL/GenBank/DDBJ databases">
        <title>Rhodobacter algicola sp. nov., isolated from microalga culture.</title>
        <authorList>
            <person name="Park C.-Y."/>
        </authorList>
    </citation>
    <scope>NUCLEOTIDE SEQUENCE [LARGE SCALE GENOMIC DNA]</scope>
    <source>
        <strain evidence="2 3">ETT8</strain>
    </source>
</reference>
<proteinExistence type="predicted"/>
<dbReference type="Gene3D" id="1.25.40.10">
    <property type="entry name" value="Tetratricopeptide repeat domain"/>
    <property type="match status" value="1"/>
</dbReference>
<comment type="caution">
    <text evidence="2">The sequence shown here is derived from an EMBL/GenBank/DDBJ whole genome shotgun (WGS) entry which is preliminary data.</text>
</comment>
<evidence type="ECO:0000256" key="1">
    <source>
        <dbReference type="SAM" id="SignalP"/>
    </source>
</evidence>
<dbReference type="AlphaFoldDB" id="A0A6B3RJB0"/>
<evidence type="ECO:0000313" key="2">
    <source>
        <dbReference type="EMBL" id="NEX45266.1"/>
    </source>
</evidence>
<dbReference type="EMBL" id="JAAIKE010000001">
    <property type="protein sequence ID" value="NEX45266.1"/>
    <property type="molecule type" value="Genomic_DNA"/>
</dbReference>
<feature type="signal peptide" evidence="1">
    <location>
        <begin position="1"/>
        <end position="20"/>
    </location>
</feature>
<name>A0A6B3RJB0_9RHOB</name>
<gene>
    <name evidence="2" type="ORF">G3572_03545</name>
</gene>
<dbReference type="InterPro" id="IPR011990">
    <property type="entry name" value="TPR-like_helical_dom_sf"/>
</dbReference>
<dbReference type="Proteomes" id="UP000481421">
    <property type="component" value="Unassembled WGS sequence"/>
</dbReference>
<feature type="chain" id="PRO_5025611882" evidence="1">
    <location>
        <begin position="21"/>
        <end position="218"/>
    </location>
</feature>
<sequence length="218" mass="23092">MRLSLVLLPLVLNAPSPVWADGFEAAVAASREGRHGEAAAVFHDLARAGDAEAAFNLALLFATGVGLPQNRTEAAYWAWRARLADVRAADGLLARIWPLEDTARRDAIAQRLEADFLPLAQSGDGAAMLQLAAVLTVVREKPDLLRAHAWQSIAAALDVPGAVGARDATLAALPAPDKVRAQDEALIAFRDWCIAQDKPQAAACRVVLLEPQAGQEAG</sequence>
<keyword evidence="3" id="KW-1185">Reference proteome</keyword>
<organism evidence="2 3">
    <name type="scientific">Pseudotabrizicola algicola</name>
    <dbReference type="NCBI Taxonomy" id="2709381"/>
    <lineage>
        <taxon>Bacteria</taxon>
        <taxon>Pseudomonadati</taxon>
        <taxon>Pseudomonadota</taxon>
        <taxon>Alphaproteobacteria</taxon>
        <taxon>Rhodobacterales</taxon>
        <taxon>Paracoccaceae</taxon>
        <taxon>Pseudotabrizicola</taxon>
    </lineage>
</organism>
<protein>
    <submittedName>
        <fullName evidence="2">Sel1 repeat family protein</fullName>
    </submittedName>
</protein>
<dbReference type="SUPFAM" id="SSF81901">
    <property type="entry name" value="HCP-like"/>
    <property type="match status" value="1"/>
</dbReference>
<accession>A0A6B3RJB0</accession>